<evidence type="ECO:0000256" key="1">
    <source>
        <dbReference type="ARBA" id="ARBA00004429"/>
    </source>
</evidence>
<dbReference type="Pfam" id="PF00528">
    <property type="entry name" value="BPD_transp_1"/>
    <property type="match status" value="1"/>
</dbReference>
<feature type="transmembrane region" description="Helical" evidence="8">
    <location>
        <begin position="531"/>
        <end position="552"/>
    </location>
</feature>
<evidence type="ECO:0000259" key="9">
    <source>
        <dbReference type="PROSITE" id="PS50928"/>
    </source>
</evidence>
<feature type="transmembrane region" description="Helical" evidence="8">
    <location>
        <begin position="488"/>
        <end position="511"/>
    </location>
</feature>
<dbReference type="EMBL" id="SMAR01000059">
    <property type="protein sequence ID" value="TCT28532.1"/>
    <property type="molecule type" value="Genomic_DNA"/>
</dbReference>
<keyword evidence="6 8" id="KW-1133">Transmembrane helix</keyword>
<feature type="transmembrane region" description="Helical" evidence="8">
    <location>
        <begin position="358"/>
        <end position="385"/>
    </location>
</feature>
<keyword evidence="2 8" id="KW-0813">Transport</keyword>
<comment type="similarity">
    <text evidence="8">Belongs to the binding-protein-dependent transport system permease family.</text>
</comment>
<feature type="transmembrane region" description="Helical" evidence="8">
    <location>
        <begin position="249"/>
        <end position="272"/>
    </location>
</feature>
<keyword evidence="3" id="KW-1003">Cell membrane</keyword>
<dbReference type="RefSeq" id="WP_132314221.1">
    <property type="nucleotide sequence ID" value="NZ_SMAR01000059.1"/>
</dbReference>
<feature type="transmembrane region" description="Helical" evidence="8">
    <location>
        <begin position="397"/>
        <end position="420"/>
    </location>
</feature>
<evidence type="ECO:0000256" key="8">
    <source>
        <dbReference type="RuleBase" id="RU363032"/>
    </source>
</evidence>
<feature type="transmembrane region" description="Helical" evidence="8">
    <location>
        <begin position="210"/>
        <end position="229"/>
    </location>
</feature>
<feature type="transmembrane region" description="Helical" evidence="8">
    <location>
        <begin position="303"/>
        <end position="329"/>
    </location>
</feature>
<evidence type="ECO:0000256" key="5">
    <source>
        <dbReference type="ARBA" id="ARBA00022692"/>
    </source>
</evidence>
<dbReference type="Gene3D" id="1.10.3720.10">
    <property type="entry name" value="MetI-like"/>
    <property type="match status" value="2"/>
</dbReference>
<reference evidence="10 11" key="1">
    <citation type="submission" date="2019-03" db="EMBL/GenBank/DDBJ databases">
        <title>Freshwater and sediment microbial communities from various areas in North America, analyzing microbe dynamics in response to fracking.</title>
        <authorList>
            <person name="Lamendella R."/>
        </authorList>
    </citation>
    <scope>NUCLEOTIDE SEQUENCE [LARGE SCALE GENOMIC DNA]</scope>
    <source>
        <strain evidence="10 11">175.2</strain>
    </source>
</reference>
<keyword evidence="5 8" id="KW-0812">Transmembrane</keyword>
<dbReference type="GO" id="GO:0055085">
    <property type="term" value="P:transmembrane transport"/>
    <property type="evidence" value="ECO:0007669"/>
    <property type="project" value="InterPro"/>
</dbReference>
<feature type="transmembrane region" description="Helical" evidence="8">
    <location>
        <begin position="426"/>
        <end position="448"/>
    </location>
</feature>
<dbReference type="OrthoDB" id="7908600at2"/>
<dbReference type="Proteomes" id="UP000295097">
    <property type="component" value="Unassembled WGS sequence"/>
</dbReference>
<organism evidence="10 11">
    <name type="scientific">Martelella mediterranea</name>
    <dbReference type="NCBI Taxonomy" id="293089"/>
    <lineage>
        <taxon>Bacteria</taxon>
        <taxon>Pseudomonadati</taxon>
        <taxon>Pseudomonadota</taxon>
        <taxon>Alphaproteobacteria</taxon>
        <taxon>Hyphomicrobiales</taxon>
        <taxon>Aurantimonadaceae</taxon>
        <taxon>Martelella</taxon>
    </lineage>
</organism>
<protein>
    <submittedName>
        <fullName evidence="10">Iron(III) transport system permease protein</fullName>
    </submittedName>
</protein>
<keyword evidence="7 8" id="KW-0472">Membrane</keyword>
<evidence type="ECO:0000256" key="3">
    <source>
        <dbReference type="ARBA" id="ARBA00022475"/>
    </source>
</evidence>
<keyword evidence="11" id="KW-1185">Reference proteome</keyword>
<dbReference type="SUPFAM" id="SSF161098">
    <property type="entry name" value="MetI-like"/>
    <property type="match status" value="2"/>
</dbReference>
<evidence type="ECO:0000256" key="7">
    <source>
        <dbReference type="ARBA" id="ARBA00023136"/>
    </source>
</evidence>
<dbReference type="CDD" id="cd06261">
    <property type="entry name" value="TM_PBP2"/>
    <property type="match status" value="2"/>
</dbReference>
<dbReference type="PROSITE" id="PS50928">
    <property type="entry name" value="ABC_TM1"/>
    <property type="match status" value="2"/>
</dbReference>
<dbReference type="PANTHER" id="PTHR43357">
    <property type="entry name" value="INNER MEMBRANE ABC TRANSPORTER PERMEASE PROTEIN YDCV"/>
    <property type="match status" value="1"/>
</dbReference>
<feature type="domain" description="ABC transmembrane type-1" evidence="9">
    <location>
        <begin position="359"/>
        <end position="553"/>
    </location>
</feature>
<dbReference type="GO" id="GO:0005886">
    <property type="term" value="C:plasma membrane"/>
    <property type="evidence" value="ECO:0007669"/>
    <property type="project" value="UniProtKB-SubCell"/>
</dbReference>
<feature type="transmembrane region" description="Helical" evidence="8">
    <location>
        <begin position="101"/>
        <end position="124"/>
    </location>
</feature>
<evidence type="ECO:0000256" key="4">
    <source>
        <dbReference type="ARBA" id="ARBA00022519"/>
    </source>
</evidence>
<keyword evidence="4" id="KW-0997">Cell inner membrane</keyword>
<feature type="transmembrane region" description="Helical" evidence="8">
    <location>
        <begin position="151"/>
        <end position="172"/>
    </location>
</feature>
<feature type="transmembrane region" description="Helical" evidence="8">
    <location>
        <begin position="62"/>
        <end position="89"/>
    </location>
</feature>
<evidence type="ECO:0000256" key="6">
    <source>
        <dbReference type="ARBA" id="ARBA00022989"/>
    </source>
</evidence>
<evidence type="ECO:0000313" key="11">
    <source>
        <dbReference type="Proteomes" id="UP000295097"/>
    </source>
</evidence>
<name>A0A4R3NEX0_9HYPH</name>
<dbReference type="AlphaFoldDB" id="A0A4R3NEX0"/>
<accession>A0A4R3NEX0</accession>
<gene>
    <name evidence="10" type="ORF">EDC90_10595</name>
</gene>
<sequence>MSTTQLKRPGFDAGKIVWAACILLTVYFVLLPMAYLVIRAFFFDGTPSLSLFVEYLFADPRAMRAGLNSLIFGVSVAAVSVLVGVPLAFGVSRTDMAWKELVRITVLIAIITPPFLRTMAYILLFGPNAGQLNVLLRWAFFPEMASGPLNVYTIPGLILLSTPIGIAQVFILTSTALSQMDPALEEAARTSGASRARTVWTVSLPVCRNAIFAGALMAFAIALSLYGTPHLLGIDVLTTQIREALLMPINFEAAAVLSTGITALGLMALVAYRQVTREANRYQTVSGKGFRPAVMRLGGYRHLFTGLGILYGLLSFVLPYGALIVISFFPTLGRLPSFSELTFSHYVYVFTSDASLRAIWNSLILATATAFISIILSTVIGYIVVRSRSRFRGLLDYLAIAPLALSGIAIAVGLVLVYTSQPFVRLHLYGTSWLLLFAYIALQLPIALRAIQTSLMQIGPELEEAARVAGATWAGSMRMVILPLIKQGLSYAWVLVFLGVIPELSASIMLRQLGNDTVATMLLDLWGGAGGFQRASALGTAVFLLVATVFFVTRWLTRRDAFGTVKS</sequence>
<comment type="subcellular location">
    <subcellularLocation>
        <location evidence="1">Cell inner membrane</location>
        <topology evidence="1">Multi-pass membrane protein</topology>
    </subcellularLocation>
    <subcellularLocation>
        <location evidence="8">Cell membrane</location>
        <topology evidence="8">Multi-pass membrane protein</topology>
    </subcellularLocation>
</comment>
<evidence type="ECO:0000256" key="2">
    <source>
        <dbReference type="ARBA" id="ARBA00022448"/>
    </source>
</evidence>
<feature type="transmembrane region" description="Helical" evidence="8">
    <location>
        <begin position="16"/>
        <end position="42"/>
    </location>
</feature>
<comment type="caution">
    <text evidence="10">The sequence shown here is derived from an EMBL/GenBank/DDBJ whole genome shotgun (WGS) entry which is preliminary data.</text>
</comment>
<dbReference type="PANTHER" id="PTHR43357:SF4">
    <property type="entry name" value="INNER MEMBRANE ABC TRANSPORTER PERMEASE PROTEIN YDCV"/>
    <property type="match status" value="1"/>
</dbReference>
<dbReference type="InterPro" id="IPR035906">
    <property type="entry name" value="MetI-like_sf"/>
</dbReference>
<feature type="domain" description="ABC transmembrane type-1" evidence="9">
    <location>
        <begin position="66"/>
        <end position="270"/>
    </location>
</feature>
<dbReference type="InterPro" id="IPR000515">
    <property type="entry name" value="MetI-like"/>
</dbReference>
<proteinExistence type="inferred from homology"/>
<evidence type="ECO:0000313" key="10">
    <source>
        <dbReference type="EMBL" id="TCT28532.1"/>
    </source>
</evidence>